<evidence type="ECO:0000313" key="4">
    <source>
        <dbReference type="Proteomes" id="UP000886841"/>
    </source>
</evidence>
<evidence type="ECO:0000256" key="1">
    <source>
        <dbReference type="SAM" id="Phobius"/>
    </source>
</evidence>
<sequence length="160" mass="17593">MTVTVAVCMDLMQEKVDNGWILAAWVLGLGYQIGAGGGPGIARFLAGAALPLLLLYILFRFRMLGAGDIKLLSAVGGFMSVSAVCWCIFFSFLFGAALSAAILVTCGDFSRRLRYFSRYFHNYFQTGRIVPYRKSGRQPEHIHFSVPVFLSVLLYAGGVY</sequence>
<name>A0A9D1EJX6_9FIRM</name>
<dbReference type="GO" id="GO:0004190">
    <property type="term" value="F:aspartic-type endopeptidase activity"/>
    <property type="evidence" value="ECO:0007669"/>
    <property type="project" value="InterPro"/>
</dbReference>
<dbReference type="GO" id="GO:0016020">
    <property type="term" value="C:membrane"/>
    <property type="evidence" value="ECO:0007669"/>
    <property type="project" value="InterPro"/>
</dbReference>
<evidence type="ECO:0000313" key="3">
    <source>
        <dbReference type="EMBL" id="HIR93007.1"/>
    </source>
</evidence>
<protein>
    <submittedName>
        <fullName evidence="3">Prepilin peptidase</fullName>
    </submittedName>
</protein>
<feature type="transmembrane region" description="Helical" evidence="1">
    <location>
        <begin position="41"/>
        <end position="59"/>
    </location>
</feature>
<keyword evidence="1" id="KW-0812">Transmembrane</keyword>
<evidence type="ECO:0000259" key="2">
    <source>
        <dbReference type="Pfam" id="PF01478"/>
    </source>
</evidence>
<gene>
    <name evidence="3" type="ORF">IAB98_06280</name>
</gene>
<dbReference type="Pfam" id="PF01478">
    <property type="entry name" value="Peptidase_A24"/>
    <property type="match status" value="1"/>
</dbReference>
<dbReference type="AlphaFoldDB" id="A0A9D1EJX6"/>
<feature type="transmembrane region" description="Helical" evidence="1">
    <location>
        <begin position="71"/>
        <end position="104"/>
    </location>
</feature>
<feature type="domain" description="Prepilin type IV endopeptidase peptidase" evidence="2">
    <location>
        <begin position="3"/>
        <end position="98"/>
    </location>
</feature>
<reference evidence="3" key="1">
    <citation type="submission" date="2020-10" db="EMBL/GenBank/DDBJ databases">
        <authorList>
            <person name="Gilroy R."/>
        </authorList>
    </citation>
    <scope>NUCLEOTIDE SEQUENCE</scope>
    <source>
        <strain evidence="3">ChiSxjej1B13-7041</strain>
    </source>
</reference>
<feature type="transmembrane region" description="Helical" evidence="1">
    <location>
        <begin position="19"/>
        <end position="35"/>
    </location>
</feature>
<dbReference type="EMBL" id="DVHU01000059">
    <property type="protein sequence ID" value="HIR93007.1"/>
    <property type="molecule type" value="Genomic_DNA"/>
</dbReference>
<keyword evidence="1" id="KW-0472">Membrane</keyword>
<proteinExistence type="predicted"/>
<keyword evidence="1" id="KW-1133">Transmembrane helix</keyword>
<accession>A0A9D1EJX6</accession>
<organism evidence="3 4">
    <name type="scientific">Candidatus Egerieimonas intestinavium</name>
    <dbReference type="NCBI Taxonomy" id="2840777"/>
    <lineage>
        <taxon>Bacteria</taxon>
        <taxon>Bacillati</taxon>
        <taxon>Bacillota</taxon>
        <taxon>Clostridia</taxon>
        <taxon>Lachnospirales</taxon>
        <taxon>Lachnospiraceae</taxon>
        <taxon>Lachnospiraceae incertae sedis</taxon>
        <taxon>Candidatus Egerieimonas</taxon>
    </lineage>
</organism>
<dbReference type="InterPro" id="IPR000045">
    <property type="entry name" value="Prepilin_IV_endopep_pep"/>
</dbReference>
<reference evidence="3" key="2">
    <citation type="journal article" date="2021" name="PeerJ">
        <title>Extensive microbial diversity within the chicken gut microbiome revealed by metagenomics and culture.</title>
        <authorList>
            <person name="Gilroy R."/>
            <person name="Ravi A."/>
            <person name="Getino M."/>
            <person name="Pursley I."/>
            <person name="Horton D.L."/>
            <person name="Alikhan N.F."/>
            <person name="Baker D."/>
            <person name="Gharbi K."/>
            <person name="Hall N."/>
            <person name="Watson M."/>
            <person name="Adriaenssens E.M."/>
            <person name="Foster-Nyarko E."/>
            <person name="Jarju S."/>
            <person name="Secka A."/>
            <person name="Antonio M."/>
            <person name="Oren A."/>
            <person name="Chaudhuri R.R."/>
            <person name="La Ragione R."/>
            <person name="Hildebrand F."/>
            <person name="Pallen M.J."/>
        </authorList>
    </citation>
    <scope>NUCLEOTIDE SEQUENCE</scope>
    <source>
        <strain evidence="3">ChiSxjej1B13-7041</strain>
    </source>
</reference>
<feature type="transmembrane region" description="Helical" evidence="1">
    <location>
        <begin position="141"/>
        <end position="159"/>
    </location>
</feature>
<comment type="caution">
    <text evidence="3">The sequence shown here is derived from an EMBL/GenBank/DDBJ whole genome shotgun (WGS) entry which is preliminary data.</text>
</comment>
<dbReference type="Proteomes" id="UP000886841">
    <property type="component" value="Unassembled WGS sequence"/>
</dbReference>
<dbReference type="Gene3D" id="1.20.120.1220">
    <property type="match status" value="1"/>
</dbReference>